<protein>
    <submittedName>
        <fullName evidence="1">Uncharacterized protein</fullName>
    </submittedName>
</protein>
<dbReference type="EMBL" id="JAAAIP010001084">
    <property type="protein sequence ID" value="KAG0310348.1"/>
    <property type="molecule type" value="Genomic_DNA"/>
</dbReference>
<reference evidence="1" key="1">
    <citation type="journal article" date="2020" name="Fungal Divers.">
        <title>Resolving the Mortierellaceae phylogeny through synthesis of multi-gene phylogenetics and phylogenomics.</title>
        <authorList>
            <person name="Vandepol N."/>
            <person name="Liber J."/>
            <person name="Desiro A."/>
            <person name="Na H."/>
            <person name="Kennedy M."/>
            <person name="Barry K."/>
            <person name="Grigoriev I.V."/>
            <person name="Miller A.N."/>
            <person name="O'Donnell K."/>
            <person name="Stajich J.E."/>
            <person name="Bonito G."/>
        </authorList>
    </citation>
    <scope>NUCLEOTIDE SEQUENCE</scope>
    <source>
        <strain evidence="1">REB-010B</strain>
    </source>
</reference>
<evidence type="ECO:0000313" key="1">
    <source>
        <dbReference type="EMBL" id="KAG0310348.1"/>
    </source>
</evidence>
<comment type="caution">
    <text evidence="1">The sequence shown here is derived from an EMBL/GenBank/DDBJ whole genome shotgun (WGS) entry which is preliminary data.</text>
</comment>
<name>A0A9P6R5N1_9FUNG</name>
<feature type="non-terminal residue" evidence="1">
    <location>
        <position position="1"/>
    </location>
</feature>
<gene>
    <name evidence="1" type="ORF">BGZ99_000435</name>
</gene>
<organism evidence="1 2">
    <name type="scientific">Dissophora globulifera</name>
    <dbReference type="NCBI Taxonomy" id="979702"/>
    <lineage>
        <taxon>Eukaryota</taxon>
        <taxon>Fungi</taxon>
        <taxon>Fungi incertae sedis</taxon>
        <taxon>Mucoromycota</taxon>
        <taxon>Mortierellomycotina</taxon>
        <taxon>Mortierellomycetes</taxon>
        <taxon>Mortierellales</taxon>
        <taxon>Mortierellaceae</taxon>
        <taxon>Dissophora</taxon>
    </lineage>
</organism>
<dbReference type="AlphaFoldDB" id="A0A9P6R5N1"/>
<dbReference type="Proteomes" id="UP000738325">
    <property type="component" value="Unassembled WGS sequence"/>
</dbReference>
<keyword evidence="2" id="KW-1185">Reference proteome</keyword>
<dbReference type="OrthoDB" id="2430848at2759"/>
<accession>A0A9P6R5N1</accession>
<evidence type="ECO:0000313" key="2">
    <source>
        <dbReference type="Proteomes" id="UP000738325"/>
    </source>
</evidence>
<sequence>MFGAIDTSSASAAQRVLEEYALHPASRQTTVDQCSPGTKEHFIYRLRLLFQELQDPATSITVDKIDEATSLLHQAEIHHALTDTALREQFQSQLALLAYTVKPELLLKQLEFNPSTVTQLNSTAIAPVSVGDQDQPQQELQDLCDSLPTALDETLIQSKVVLDELMDDLIKEFRPAKISTLAWSHVLAHPKMEELLQALKPEELRTLFRNWEFSISSKSHVFTDDNSDSMDDSDYQHVTGIGHQSRGWMDDKLLIKLIVRLHQELKLDFSESDLNSQFQYLTSAQLEMIKTQLPNVMAYEGFVGLLEKRIVPRAFVDVEQSEEGVATAVSEKQRAQKIHGEWLTRMLAFVDTLLPKFNRHRLAVYLMSLEFDMARGIMDKAKFMRYIGIPRNHNNYNAETLKQAYHEKIYVVNTNVGGELSYWSSRVQPATRERDEEIVKEYLTHFLRLEKSTTDYERYFDMVKFLWPMLARTMITSGEAAADWSDMLPASSDLHRLTEETFIKFAHHNQETFLPADPVVFKLKVKNAKRILVRVFEVKTLEYLQNHSGPVGQELNLDG</sequence>
<proteinExistence type="predicted"/>